<reference evidence="25 26" key="1">
    <citation type="submission" date="2019-11" db="EMBL/GenBank/DDBJ databases">
        <title>Whole genome sequence of Oryza granulata.</title>
        <authorList>
            <person name="Li W."/>
        </authorList>
    </citation>
    <scope>NUCLEOTIDE SEQUENCE [LARGE SCALE GENOMIC DNA]</scope>
    <source>
        <strain evidence="26">cv. Menghai</strain>
        <tissue evidence="25">Leaf</tissue>
    </source>
</reference>
<dbReference type="Pfam" id="PF22527">
    <property type="entry name" value="DEXQc_Suv3"/>
    <property type="match status" value="1"/>
</dbReference>
<feature type="domain" description="Trichome birefringence-like N-terminal" evidence="22">
    <location>
        <begin position="887"/>
        <end position="926"/>
    </location>
</feature>
<dbReference type="InterPro" id="IPR046450">
    <property type="entry name" value="PA_dom_sf"/>
</dbReference>
<dbReference type="PANTHER" id="PTHR12174">
    <property type="entry name" value="SIGNAL PEPTIDE PEPTIDASE"/>
    <property type="match status" value="1"/>
</dbReference>
<comment type="caution">
    <text evidence="25">The sequence shown here is derived from an EMBL/GenBank/DDBJ whole genome shotgun (WGS) entry which is preliminary data.</text>
</comment>
<dbReference type="InterPro" id="IPR025846">
    <property type="entry name" value="TBL_N"/>
</dbReference>
<feature type="transmembrane region" description="Helical" evidence="18">
    <location>
        <begin position="204"/>
        <end position="224"/>
    </location>
</feature>
<dbReference type="Pfam" id="PF04258">
    <property type="entry name" value="Peptidase_A22B"/>
    <property type="match status" value="1"/>
</dbReference>
<name>A0A6G1DUF4_9ORYZ</name>
<dbReference type="OrthoDB" id="29661at2759"/>
<evidence type="ECO:0000256" key="10">
    <source>
        <dbReference type="ARBA" id="ARBA00022801"/>
    </source>
</evidence>
<feature type="transmembrane region" description="Helical" evidence="18">
    <location>
        <begin position="430"/>
        <end position="449"/>
    </location>
</feature>
<keyword evidence="14 18" id="KW-0472">Membrane</keyword>
<dbReference type="Pfam" id="PF23703">
    <property type="entry name" value="DExH18_N"/>
    <property type="match status" value="1"/>
</dbReference>
<evidence type="ECO:0000256" key="3">
    <source>
        <dbReference type="ARBA" id="ARBA00004337"/>
    </source>
</evidence>
<dbReference type="GO" id="GO:0005765">
    <property type="term" value="C:lysosomal membrane"/>
    <property type="evidence" value="ECO:0007669"/>
    <property type="project" value="TreeGrafter"/>
</dbReference>
<dbReference type="InterPro" id="IPR056377">
    <property type="entry name" value="DExH18_N"/>
</dbReference>
<proteinExistence type="inferred from homology"/>
<feature type="domain" description="DExH18 N-terminal" evidence="24">
    <location>
        <begin position="605"/>
        <end position="687"/>
    </location>
</feature>
<feature type="transmembrane region" description="Helical" evidence="18">
    <location>
        <begin position="314"/>
        <end position="338"/>
    </location>
</feature>
<keyword evidence="11" id="KW-0735">Signal-anchor</keyword>
<dbReference type="InterPro" id="IPR003137">
    <property type="entry name" value="PA_domain"/>
</dbReference>
<feature type="transmembrane region" description="Helical" evidence="18">
    <location>
        <begin position="461"/>
        <end position="483"/>
    </location>
</feature>
<accession>A0A6G1DUF4</accession>
<dbReference type="Pfam" id="PF13839">
    <property type="entry name" value="PC-Esterase"/>
    <property type="match status" value="1"/>
</dbReference>
<feature type="transmembrane region" description="Helical" evidence="18">
    <location>
        <begin position="371"/>
        <end position="394"/>
    </location>
</feature>
<dbReference type="SUPFAM" id="SSF52025">
    <property type="entry name" value="PA domain"/>
    <property type="match status" value="1"/>
</dbReference>
<gene>
    <name evidence="25" type="ORF">E2562_007559</name>
</gene>
<evidence type="ECO:0000256" key="2">
    <source>
        <dbReference type="ARBA" id="ARBA00004323"/>
    </source>
</evidence>
<evidence type="ECO:0000256" key="16">
    <source>
        <dbReference type="ARBA" id="ARBA00023180"/>
    </source>
</evidence>
<feature type="chain" id="PRO_5026039020" description="PA domain-containing protein" evidence="19">
    <location>
        <begin position="33"/>
        <end position="969"/>
    </location>
</feature>
<evidence type="ECO:0000256" key="6">
    <source>
        <dbReference type="ARBA" id="ARBA00022679"/>
    </source>
</evidence>
<dbReference type="Proteomes" id="UP000479710">
    <property type="component" value="Unassembled WGS sequence"/>
</dbReference>
<evidence type="ECO:0000259" key="21">
    <source>
        <dbReference type="Pfam" id="PF13839"/>
    </source>
</evidence>
<feature type="transmembrane region" description="Helical" evidence="18">
    <location>
        <begin position="805"/>
        <end position="827"/>
    </location>
</feature>
<evidence type="ECO:0000259" key="22">
    <source>
        <dbReference type="Pfam" id="PF14416"/>
    </source>
</evidence>
<keyword evidence="26" id="KW-1185">Reference proteome</keyword>
<dbReference type="SMART" id="SM00730">
    <property type="entry name" value="PSN"/>
    <property type="match status" value="1"/>
</dbReference>
<keyword evidence="10" id="KW-0378">Hydrolase</keyword>
<feature type="transmembrane region" description="Helical" evidence="18">
    <location>
        <begin position="489"/>
        <end position="506"/>
    </location>
</feature>
<feature type="region of interest" description="Disordered" evidence="17">
    <location>
        <begin position="542"/>
        <end position="577"/>
    </location>
</feature>
<evidence type="ECO:0000313" key="26">
    <source>
        <dbReference type="Proteomes" id="UP000479710"/>
    </source>
</evidence>
<dbReference type="GO" id="GO:0000139">
    <property type="term" value="C:Golgi membrane"/>
    <property type="evidence" value="ECO:0007669"/>
    <property type="project" value="UniProtKB-SubCell"/>
</dbReference>
<evidence type="ECO:0000256" key="19">
    <source>
        <dbReference type="SAM" id="SignalP"/>
    </source>
</evidence>
<feature type="signal peptide" evidence="19">
    <location>
        <begin position="1"/>
        <end position="32"/>
    </location>
</feature>
<evidence type="ECO:0000256" key="13">
    <source>
        <dbReference type="ARBA" id="ARBA00023034"/>
    </source>
</evidence>
<dbReference type="InterPro" id="IPR055206">
    <property type="entry name" value="DEXQc_SUV3"/>
</dbReference>
<comment type="subcellular location">
    <subcellularLocation>
        <location evidence="3">Endosome membrane</location>
        <topology evidence="3">Multi-pass membrane protein</topology>
    </subcellularLocation>
    <subcellularLocation>
        <location evidence="2">Golgi apparatus membrane</location>
        <topology evidence="2">Single-pass type II membrane protein</topology>
    </subcellularLocation>
</comment>
<evidence type="ECO:0000256" key="1">
    <source>
        <dbReference type="ARBA" id="ARBA00003012"/>
    </source>
</evidence>
<evidence type="ECO:0000256" key="5">
    <source>
        <dbReference type="ARBA" id="ARBA00007727"/>
    </source>
</evidence>
<dbReference type="Pfam" id="PF14416">
    <property type="entry name" value="PMR5N"/>
    <property type="match status" value="1"/>
</dbReference>
<evidence type="ECO:0000256" key="12">
    <source>
        <dbReference type="ARBA" id="ARBA00022989"/>
    </source>
</evidence>
<keyword evidence="12 18" id="KW-1133">Transmembrane helix</keyword>
<evidence type="ECO:0008006" key="27">
    <source>
        <dbReference type="Google" id="ProtNLM"/>
    </source>
</evidence>
<evidence type="ECO:0000256" key="7">
    <source>
        <dbReference type="ARBA" id="ARBA00022692"/>
    </source>
</evidence>
<keyword evidence="16" id="KW-0325">Glycoprotein</keyword>
<dbReference type="GO" id="GO:0098553">
    <property type="term" value="C:lumenal side of endoplasmic reticulum membrane"/>
    <property type="evidence" value="ECO:0007669"/>
    <property type="project" value="TreeGrafter"/>
</dbReference>
<evidence type="ECO:0000256" key="18">
    <source>
        <dbReference type="SAM" id="Phobius"/>
    </source>
</evidence>
<dbReference type="GO" id="GO:0042500">
    <property type="term" value="F:aspartic endopeptidase activity, intramembrane cleaving"/>
    <property type="evidence" value="ECO:0007669"/>
    <property type="project" value="InterPro"/>
</dbReference>
<dbReference type="GO" id="GO:0033619">
    <property type="term" value="P:membrane protein proteolysis"/>
    <property type="evidence" value="ECO:0007669"/>
    <property type="project" value="TreeGrafter"/>
</dbReference>
<dbReference type="EMBL" id="SPHZ02000005">
    <property type="protein sequence ID" value="KAF0916475.1"/>
    <property type="molecule type" value="Genomic_DNA"/>
</dbReference>
<evidence type="ECO:0000256" key="17">
    <source>
        <dbReference type="SAM" id="MobiDB-lite"/>
    </source>
</evidence>
<evidence type="ECO:0000256" key="11">
    <source>
        <dbReference type="ARBA" id="ARBA00022968"/>
    </source>
</evidence>
<dbReference type="Gene3D" id="3.50.30.30">
    <property type="match status" value="1"/>
</dbReference>
<feature type="transmembrane region" description="Helical" evidence="18">
    <location>
        <begin position="344"/>
        <end position="364"/>
    </location>
</feature>
<keyword evidence="13" id="KW-0333">Golgi apparatus</keyword>
<feature type="domain" description="PA" evidence="20">
    <location>
        <begin position="94"/>
        <end position="176"/>
    </location>
</feature>
<evidence type="ECO:0000256" key="15">
    <source>
        <dbReference type="ARBA" id="ARBA00023157"/>
    </source>
</evidence>
<feature type="transmembrane region" description="Helical" evidence="18">
    <location>
        <begin position="275"/>
        <end position="302"/>
    </location>
</feature>
<comment type="function">
    <text evidence="1">Intramembrane-cleaving aspartic protease (I-CLiP) that cleaves type II membrane signal peptides in the hydrophobic plane of the membrane.</text>
</comment>
<protein>
    <recommendedName>
        <fullName evidence="27">PA domain-containing protein</fullName>
    </recommendedName>
</protein>
<dbReference type="InterPro" id="IPR027417">
    <property type="entry name" value="P-loop_NTPase"/>
</dbReference>
<keyword evidence="7 18" id="KW-0812">Transmembrane</keyword>
<organism evidence="25 26">
    <name type="scientific">Oryza meyeriana var. granulata</name>
    <dbReference type="NCBI Taxonomy" id="110450"/>
    <lineage>
        <taxon>Eukaryota</taxon>
        <taxon>Viridiplantae</taxon>
        <taxon>Streptophyta</taxon>
        <taxon>Embryophyta</taxon>
        <taxon>Tracheophyta</taxon>
        <taxon>Spermatophyta</taxon>
        <taxon>Magnoliopsida</taxon>
        <taxon>Liliopsida</taxon>
        <taxon>Poales</taxon>
        <taxon>Poaceae</taxon>
        <taxon>BOP clade</taxon>
        <taxon>Oryzoideae</taxon>
        <taxon>Oryzeae</taxon>
        <taxon>Oryzinae</taxon>
        <taxon>Oryza</taxon>
        <taxon>Oryza meyeriana</taxon>
    </lineage>
</organism>
<keyword evidence="15" id="KW-1015">Disulfide bond</keyword>
<dbReference type="GO" id="GO:1990538">
    <property type="term" value="F:xylan O-acetyltransferase activity"/>
    <property type="evidence" value="ECO:0007669"/>
    <property type="project" value="UniProtKB-ARBA"/>
</dbReference>
<dbReference type="PANTHER" id="PTHR12174:SF72">
    <property type="entry name" value="SIGNAL PEPTIDE PEPTIDASE-LIKE 3"/>
    <property type="match status" value="1"/>
</dbReference>
<dbReference type="GO" id="GO:0098554">
    <property type="term" value="C:cytoplasmic side of endoplasmic reticulum membrane"/>
    <property type="evidence" value="ECO:0007669"/>
    <property type="project" value="TreeGrafter"/>
</dbReference>
<evidence type="ECO:0000259" key="20">
    <source>
        <dbReference type="Pfam" id="PF02225"/>
    </source>
</evidence>
<evidence type="ECO:0000256" key="4">
    <source>
        <dbReference type="ARBA" id="ARBA00006859"/>
    </source>
</evidence>
<dbReference type="InterPro" id="IPR006639">
    <property type="entry name" value="Preselin/SPP"/>
</dbReference>
<evidence type="ECO:0000256" key="9">
    <source>
        <dbReference type="ARBA" id="ARBA00022753"/>
    </source>
</evidence>
<dbReference type="GO" id="GO:0030660">
    <property type="term" value="C:Golgi-associated vesicle membrane"/>
    <property type="evidence" value="ECO:0007669"/>
    <property type="project" value="TreeGrafter"/>
</dbReference>
<dbReference type="InterPro" id="IPR026057">
    <property type="entry name" value="TBL_C"/>
</dbReference>
<dbReference type="InterPro" id="IPR007369">
    <property type="entry name" value="Peptidase_A22B_SPP"/>
</dbReference>
<feature type="domain" description="ATP-dependent RNA helicase SUV3 DEXQ-box helicase" evidence="23">
    <location>
        <begin position="699"/>
        <end position="772"/>
    </location>
</feature>
<feature type="domain" description="Trichome birefringence-like C-terminal" evidence="21">
    <location>
        <begin position="928"/>
        <end position="966"/>
    </location>
</feature>
<keyword evidence="6" id="KW-0808">Transferase</keyword>
<dbReference type="Gene3D" id="3.40.50.300">
    <property type="entry name" value="P-loop containing nucleotide triphosphate hydrolases"/>
    <property type="match status" value="1"/>
</dbReference>
<evidence type="ECO:0000256" key="14">
    <source>
        <dbReference type="ARBA" id="ARBA00023136"/>
    </source>
</evidence>
<evidence type="ECO:0000259" key="24">
    <source>
        <dbReference type="Pfam" id="PF23703"/>
    </source>
</evidence>
<keyword evidence="8 19" id="KW-0732">Signal</keyword>
<evidence type="ECO:0000256" key="8">
    <source>
        <dbReference type="ARBA" id="ARBA00022729"/>
    </source>
</evidence>
<evidence type="ECO:0000259" key="23">
    <source>
        <dbReference type="Pfam" id="PF22527"/>
    </source>
</evidence>
<comment type="similarity">
    <text evidence="5">Belongs to the PC-esterase family. TBL subfamily.</text>
</comment>
<evidence type="ECO:0000313" key="25">
    <source>
        <dbReference type="EMBL" id="KAF0916475.1"/>
    </source>
</evidence>
<feature type="transmembrane region" description="Helical" evidence="18">
    <location>
        <begin position="252"/>
        <end position="269"/>
    </location>
</feature>
<sequence>MAIPAASSPRRGCGLALLVSVLLLVCRAPAAAAEDSEFEDGTSPKFPGCDNPFQKVKVMYWVDGDERNSLTGITARFGKMLPVAAYDSQKQRAVVPSPKTSCAKSSAQLSSSIAVAERGECTFLEKAKAAESGGAAALLLINDENDLQKMVCTQNDAAPDIAIPVVMVSQSAGRKILSDMEGGAKVDILMYSPEKPTFDGAIPFLWLMAVGSVACASVWTFVVVGDEDKNAPSLGGEEAPESEIVELKTKTALVFIVTASLVLLFLFFFKSAWSAWLLVVLFCLGGLQGLHYVASTLLVRVCERCREAKVNLPALGNVTVITLVILPLALIFVVVWAIHQNSPFAWVGQDLMGICMMILVLQVVHLPNIKVASALLVSAFLYDIFWVFISPLIFKKSVMITVARGSDDGPSLPMVLKMPKEFDTWNGYDMIGFGDILFPGLLVAFSFRYDRSHGKDLTDGYFLCLMIGYAFGLSCTYAGLYLMKSGQPALLYLVPSTLGVIVTLGARRGELSQLWNAKSHPSDSLLRRRLLPLISHLRRAAPQSHSPWVPPPHRRSFSDVTAEGDHNPPPPPPLDAKQLWREVSTSEPHRPTDGASRLPKATWDDVVALLRRFAKDPAMSDQALALYIPASAFPTYAQRFRHFLPARLSRESTEHLLSLRAEDAHALLLPAFAEFCVTHLADELRKHKSIMAAADLTAPHTWYPFACAMRRRVVYHCGPTNSGKTHNALTRFAAAKPGLYCSPLRLLAMEVFDKVNALGVYCSLRPGDKRRCLSPTTLHWRLDLGAAMSPPGKKAPAGAGGIRRWLSTVVLSVVALVLTLVVIPLSMGSSLPGASLHEYLFVKANDSTKLASDPSDGNKNDTAELLQGGQEVPVERTVQSGTMNSSETGPLYTNNSCPIITQMQNCQGNGRPDKDYENYRWKPEQCVLPRFDGTKFLELMRGKTIAFVGDSVARNQMESLLCILWQKPQ</sequence>
<dbReference type="GO" id="GO:0010008">
    <property type="term" value="C:endosome membrane"/>
    <property type="evidence" value="ECO:0007669"/>
    <property type="project" value="UniProtKB-SubCell"/>
</dbReference>
<comment type="similarity">
    <text evidence="4">Belongs to the peptidase A22B family.</text>
</comment>
<dbReference type="FunFam" id="3.50.30.30:FF:000007">
    <property type="entry name" value="Signal peptide peptidase-like 3"/>
    <property type="match status" value="1"/>
</dbReference>
<keyword evidence="9" id="KW-0967">Endosome</keyword>
<dbReference type="Pfam" id="PF02225">
    <property type="entry name" value="PA"/>
    <property type="match status" value="1"/>
</dbReference>
<dbReference type="AlphaFoldDB" id="A0A6G1DUF4"/>